<feature type="transmembrane region" description="Helical" evidence="1">
    <location>
        <begin position="111"/>
        <end position="131"/>
    </location>
</feature>
<feature type="transmembrane region" description="Helical" evidence="1">
    <location>
        <begin position="217"/>
        <end position="238"/>
    </location>
</feature>
<feature type="transmembrane region" description="Helical" evidence="1">
    <location>
        <begin position="163"/>
        <end position="181"/>
    </location>
</feature>
<evidence type="ECO:0000313" key="3">
    <source>
        <dbReference type="Proteomes" id="UP000247980"/>
    </source>
</evidence>
<keyword evidence="1" id="KW-0812">Transmembrane</keyword>
<feature type="transmembrane region" description="Helical" evidence="1">
    <location>
        <begin position="25"/>
        <end position="43"/>
    </location>
</feature>
<keyword evidence="1" id="KW-0472">Membrane</keyword>
<gene>
    <name evidence="2" type="ORF">CVS30_02040</name>
</gene>
<reference evidence="2 3" key="1">
    <citation type="submission" date="2018-05" db="EMBL/GenBank/DDBJ databases">
        <title>Genetic diversity of glacier-inhabiting Cryobacterium bacteria in China and description of Cryobacterium mengkeensis sp. nov. and Arthrobacter glacialis sp. nov.</title>
        <authorList>
            <person name="Liu Q."/>
            <person name="Xin Y.-H."/>
        </authorList>
    </citation>
    <scope>NUCLEOTIDE SEQUENCE [LARGE SCALE GENOMIC DNA]</scope>
    <source>
        <strain evidence="2 3">B7</strain>
    </source>
</reference>
<proteinExistence type="predicted"/>
<accession>A0A2V5JP66</accession>
<dbReference type="OrthoDB" id="4966907at2"/>
<keyword evidence="1" id="KW-1133">Transmembrane helix</keyword>
<dbReference type="Proteomes" id="UP000247980">
    <property type="component" value="Unassembled WGS sequence"/>
</dbReference>
<dbReference type="EMBL" id="QJVC01000001">
    <property type="protein sequence ID" value="PYI40316.1"/>
    <property type="molecule type" value="Genomic_DNA"/>
</dbReference>
<protein>
    <submittedName>
        <fullName evidence="2">Permease</fullName>
    </submittedName>
</protein>
<organism evidence="2 3">
    <name type="scientific">Arthrobacter psychrolactophilus</name>
    <dbReference type="NCBI Taxonomy" id="92442"/>
    <lineage>
        <taxon>Bacteria</taxon>
        <taxon>Bacillati</taxon>
        <taxon>Actinomycetota</taxon>
        <taxon>Actinomycetes</taxon>
        <taxon>Micrococcales</taxon>
        <taxon>Micrococcaceae</taxon>
        <taxon>Arthrobacter</taxon>
    </lineage>
</organism>
<name>A0A2V5JP66_9MICC</name>
<feature type="transmembrane region" description="Helical" evidence="1">
    <location>
        <begin position="137"/>
        <end position="156"/>
    </location>
</feature>
<feature type="transmembrane region" description="Helical" evidence="1">
    <location>
        <begin position="55"/>
        <end position="74"/>
    </location>
</feature>
<evidence type="ECO:0000256" key="1">
    <source>
        <dbReference type="SAM" id="Phobius"/>
    </source>
</evidence>
<dbReference type="AlphaFoldDB" id="A0A2V5JP66"/>
<feature type="transmembrane region" description="Helical" evidence="1">
    <location>
        <begin position="80"/>
        <end position="99"/>
    </location>
</feature>
<keyword evidence="3" id="KW-1185">Reference proteome</keyword>
<comment type="caution">
    <text evidence="2">The sequence shown here is derived from an EMBL/GenBank/DDBJ whole genome shotgun (WGS) entry which is preliminary data.</text>
</comment>
<sequence>MKSSAAGVVGIVALALVVQGHHVGIGYVVGVSAALSVIFGFGWPHYLGIPAKKTLGTIIALTGVGASLSVGLAVGPDYLMWTPIYIALGFGAIMVVQIIRGTGQKHRLESTLGAGAGVIIAGFACGWVASLRYLGEPGLTLIVGISAAVALLAGMLPWPERIVAPLTIALAGLAGPLAALIFSDVRILPAMALGVLAGAVIAAFHRLRTLSQPTGNWLSLISAALAPLLPLGSLLYFVEKLLLR</sequence>
<dbReference type="RefSeq" id="WP_110483641.1">
    <property type="nucleotide sequence ID" value="NZ_QJVC01000001.1"/>
</dbReference>
<feature type="transmembrane region" description="Helical" evidence="1">
    <location>
        <begin position="187"/>
        <end position="205"/>
    </location>
</feature>
<evidence type="ECO:0000313" key="2">
    <source>
        <dbReference type="EMBL" id="PYI40316.1"/>
    </source>
</evidence>